<dbReference type="SUPFAM" id="SSF49899">
    <property type="entry name" value="Concanavalin A-like lectins/glucanases"/>
    <property type="match status" value="1"/>
</dbReference>
<sequence length="116" mass="12789">MMMADEQTWLKAGIEFNDDAPAIGSVLTLTHSDWATGLFPGDPRTFWLQLTRKGDALRLQYSTDGERWPLLRLGYFPPGPVKAGVMCCSPERGGLAVAFQDIQLSPPLDKALHDLS</sequence>
<dbReference type="InterPro" id="IPR009784">
    <property type="entry name" value="DUF1349"/>
</dbReference>
<protein>
    <submittedName>
        <fullName evidence="1">Uncharacterized conserved protein</fullName>
    </submittedName>
</protein>
<dbReference type="Pfam" id="PF07081">
    <property type="entry name" value="DUF1349"/>
    <property type="match status" value="1"/>
</dbReference>
<dbReference type="EMBL" id="UGLH01000005">
    <property type="protein sequence ID" value="STT78785.1"/>
    <property type="molecule type" value="Genomic_DNA"/>
</dbReference>
<accession>A0A377XDI5</accession>
<reference evidence="1 2" key="1">
    <citation type="submission" date="2018-06" db="EMBL/GenBank/DDBJ databases">
        <authorList>
            <consortium name="Pathogen Informatics"/>
            <person name="Doyle S."/>
        </authorList>
    </citation>
    <scope>NUCLEOTIDE SEQUENCE [LARGE SCALE GENOMIC DNA]</scope>
    <source>
        <strain evidence="1 2">NCTC5047</strain>
    </source>
</reference>
<dbReference type="InterPro" id="IPR013320">
    <property type="entry name" value="ConA-like_dom_sf"/>
</dbReference>
<dbReference type="Proteomes" id="UP000254340">
    <property type="component" value="Unassembled WGS sequence"/>
</dbReference>
<dbReference type="AlphaFoldDB" id="A0A377XDI5"/>
<dbReference type="PANTHER" id="PTHR35332">
    <property type="entry name" value="REGULATION OF ENOLASE PROTEIN 1"/>
    <property type="match status" value="1"/>
</dbReference>
<evidence type="ECO:0000313" key="1">
    <source>
        <dbReference type="EMBL" id="STT78785.1"/>
    </source>
</evidence>
<evidence type="ECO:0000313" key="2">
    <source>
        <dbReference type="Proteomes" id="UP000254340"/>
    </source>
</evidence>
<dbReference type="Gene3D" id="2.60.120.200">
    <property type="match status" value="1"/>
</dbReference>
<gene>
    <name evidence="1" type="ORF">NCTC5047_01567</name>
</gene>
<proteinExistence type="predicted"/>
<organism evidence="1 2">
    <name type="scientific">Klebsiella pneumoniae</name>
    <dbReference type="NCBI Taxonomy" id="573"/>
    <lineage>
        <taxon>Bacteria</taxon>
        <taxon>Pseudomonadati</taxon>
        <taxon>Pseudomonadota</taxon>
        <taxon>Gammaproteobacteria</taxon>
        <taxon>Enterobacterales</taxon>
        <taxon>Enterobacteriaceae</taxon>
        <taxon>Klebsiella/Raoultella group</taxon>
        <taxon>Klebsiella</taxon>
        <taxon>Klebsiella pneumoniae complex</taxon>
    </lineage>
</organism>
<dbReference type="PANTHER" id="PTHR35332:SF2">
    <property type="entry name" value="REGULATION OF ENOLASE PROTEIN 1"/>
    <property type="match status" value="1"/>
</dbReference>
<name>A0A377XDI5_KLEPN</name>